<feature type="repeat" description="ANK" evidence="3">
    <location>
        <begin position="240"/>
        <end position="262"/>
    </location>
</feature>
<dbReference type="AlphaFoldDB" id="A0A9P3CR71"/>
<dbReference type="Pfam" id="PF12796">
    <property type="entry name" value="Ank_2"/>
    <property type="match status" value="2"/>
</dbReference>
<dbReference type="PROSITE" id="PS50088">
    <property type="entry name" value="ANK_REPEAT"/>
    <property type="match status" value="3"/>
</dbReference>
<dbReference type="SMART" id="SM00355">
    <property type="entry name" value="ZnF_C2H2"/>
    <property type="match status" value="1"/>
</dbReference>
<reference evidence="6 7" key="1">
    <citation type="submission" date="2021-01" db="EMBL/GenBank/DDBJ databases">
        <title>Cercospora kikuchii MAFF 305040 whole genome shotgun sequence.</title>
        <authorList>
            <person name="Kashiwa T."/>
            <person name="Suzuki T."/>
        </authorList>
    </citation>
    <scope>NUCLEOTIDE SEQUENCE [LARGE SCALE GENOMIC DNA]</scope>
    <source>
        <strain evidence="6 7">MAFF 305040</strain>
    </source>
</reference>
<evidence type="ECO:0000256" key="4">
    <source>
        <dbReference type="PROSITE-ProRule" id="PRU00042"/>
    </source>
</evidence>
<protein>
    <recommendedName>
        <fullName evidence="5">C2H2-type domain-containing protein</fullName>
    </recommendedName>
</protein>
<dbReference type="PANTHER" id="PTHR24198">
    <property type="entry name" value="ANKYRIN REPEAT AND PROTEIN KINASE DOMAIN-CONTAINING PROTEIN"/>
    <property type="match status" value="1"/>
</dbReference>
<dbReference type="InterPro" id="IPR036236">
    <property type="entry name" value="Znf_C2H2_sf"/>
</dbReference>
<dbReference type="InterPro" id="IPR013087">
    <property type="entry name" value="Znf_C2H2_type"/>
</dbReference>
<keyword evidence="7" id="KW-1185">Reference proteome</keyword>
<keyword evidence="4" id="KW-0863">Zinc-finger</keyword>
<dbReference type="GO" id="GO:0008270">
    <property type="term" value="F:zinc ion binding"/>
    <property type="evidence" value="ECO:0007669"/>
    <property type="project" value="UniProtKB-KW"/>
</dbReference>
<dbReference type="PANTHER" id="PTHR24198:SF165">
    <property type="entry name" value="ANKYRIN REPEAT-CONTAINING PROTEIN-RELATED"/>
    <property type="match status" value="1"/>
</dbReference>
<dbReference type="InterPro" id="IPR002110">
    <property type="entry name" value="Ankyrin_rpt"/>
</dbReference>
<dbReference type="Gene3D" id="1.25.40.20">
    <property type="entry name" value="Ankyrin repeat-containing domain"/>
    <property type="match status" value="1"/>
</dbReference>
<sequence length="552" mass="61831">MRRHALSHASPKEGRTHKCHTCGNTFKRADRLSRHIKIHTGHDLKNCKHCGRGFRPDYLPLHTKSCRGRFEHDSNLKYVPERAETRVLKAWCLSVAQQVDSRPQSEYSKLVKPVRFVNESASSIWNVDREVRRAWRTDSIRSVNGAIRSASDVLSEAECLVYNDNLIGLQDLISSLEPQWAKVTTLLQLSIEAMGEHDDSDWEYGGAWGMSLLEHATNSGAFEVLRYLMSPWSNLKDAPRGRTLLHRAVQRGYLEIMTFLVRDKNADLDFLLKSDIVDLSPLAVSIESGNIDIVKHLFDLGCNLQANCDSLSTPAFSYALDEGNQDISQWLLDQRASVTKADISGRMPLHYAAKTGAVDIMRALLRSGVEIDAGDKPYLETPLCYAARYSHLDAMRLLLESGAKVEGISEHGRGTPLYAACSAVRRFGSSAFDLLVAWRVDLDRMYKDRGQMRTVLGFLCQDLSASPDGIKRLLNAGADINLGDQPPLLAAWQYGPGEIVELLLRSGAEYESLHLEEAPVEDLSWKPPTRDKKLLILQAWKEERARAGCFSG</sequence>
<feature type="domain" description="C2H2-type" evidence="5">
    <location>
        <begin position="17"/>
        <end position="44"/>
    </location>
</feature>
<dbReference type="GeneID" id="68291780"/>
<evidence type="ECO:0000256" key="3">
    <source>
        <dbReference type="PROSITE-ProRule" id="PRU00023"/>
    </source>
</evidence>
<proteinExistence type="predicted"/>
<dbReference type="SUPFAM" id="SSF48403">
    <property type="entry name" value="Ankyrin repeat"/>
    <property type="match status" value="1"/>
</dbReference>
<gene>
    <name evidence="6" type="ORF">CKM354_000620500</name>
</gene>
<keyword evidence="4" id="KW-0862">Zinc</keyword>
<keyword evidence="2 3" id="KW-0040">ANK repeat</keyword>
<evidence type="ECO:0000259" key="5">
    <source>
        <dbReference type="PROSITE" id="PS50157"/>
    </source>
</evidence>
<evidence type="ECO:0000256" key="1">
    <source>
        <dbReference type="ARBA" id="ARBA00022737"/>
    </source>
</evidence>
<accession>A0A9P3CR71</accession>
<dbReference type="PRINTS" id="PR01415">
    <property type="entry name" value="ANKYRIN"/>
</dbReference>
<feature type="repeat" description="ANK" evidence="3">
    <location>
        <begin position="378"/>
        <end position="410"/>
    </location>
</feature>
<dbReference type="Gene3D" id="3.30.160.60">
    <property type="entry name" value="Classic Zinc Finger"/>
    <property type="match status" value="1"/>
</dbReference>
<feature type="repeat" description="ANK" evidence="3">
    <location>
        <begin position="344"/>
        <end position="376"/>
    </location>
</feature>
<dbReference type="InterPro" id="IPR036770">
    <property type="entry name" value="Ankyrin_rpt-contain_sf"/>
</dbReference>
<dbReference type="SUPFAM" id="SSF57667">
    <property type="entry name" value="beta-beta-alpha zinc fingers"/>
    <property type="match status" value="1"/>
</dbReference>
<evidence type="ECO:0000256" key="2">
    <source>
        <dbReference type="ARBA" id="ARBA00023043"/>
    </source>
</evidence>
<dbReference type="SMART" id="SM00248">
    <property type="entry name" value="ANK"/>
    <property type="match status" value="7"/>
</dbReference>
<dbReference type="PROSITE" id="PS00028">
    <property type="entry name" value="ZINC_FINGER_C2H2_1"/>
    <property type="match status" value="1"/>
</dbReference>
<keyword evidence="1" id="KW-0677">Repeat</keyword>
<comment type="caution">
    <text evidence="6">The sequence shown here is derived from an EMBL/GenBank/DDBJ whole genome shotgun (WGS) entry which is preliminary data.</text>
</comment>
<organism evidence="6 7">
    <name type="scientific">Cercospora kikuchii</name>
    <dbReference type="NCBI Taxonomy" id="84275"/>
    <lineage>
        <taxon>Eukaryota</taxon>
        <taxon>Fungi</taxon>
        <taxon>Dikarya</taxon>
        <taxon>Ascomycota</taxon>
        <taxon>Pezizomycotina</taxon>
        <taxon>Dothideomycetes</taxon>
        <taxon>Dothideomycetidae</taxon>
        <taxon>Mycosphaerellales</taxon>
        <taxon>Mycosphaerellaceae</taxon>
        <taxon>Cercospora</taxon>
    </lineage>
</organism>
<name>A0A9P3CR71_9PEZI</name>
<evidence type="ECO:0000313" key="7">
    <source>
        <dbReference type="Proteomes" id="UP000825890"/>
    </source>
</evidence>
<dbReference type="PROSITE" id="PS50297">
    <property type="entry name" value="ANK_REP_REGION"/>
    <property type="match status" value="3"/>
</dbReference>
<dbReference type="PROSITE" id="PS50157">
    <property type="entry name" value="ZINC_FINGER_C2H2_2"/>
    <property type="match status" value="1"/>
</dbReference>
<keyword evidence="4" id="KW-0479">Metal-binding</keyword>
<dbReference type="RefSeq" id="XP_044657445.1">
    <property type="nucleotide sequence ID" value="XM_044801510.1"/>
</dbReference>
<dbReference type="EMBL" id="BOLY01000003">
    <property type="protein sequence ID" value="GIZ42958.1"/>
    <property type="molecule type" value="Genomic_DNA"/>
</dbReference>
<dbReference type="Pfam" id="PF13913">
    <property type="entry name" value="zf-C2HC_2"/>
    <property type="match status" value="2"/>
</dbReference>
<evidence type="ECO:0000313" key="6">
    <source>
        <dbReference type="EMBL" id="GIZ42958.1"/>
    </source>
</evidence>
<dbReference type="Proteomes" id="UP000825890">
    <property type="component" value="Unassembled WGS sequence"/>
</dbReference>
<dbReference type="OrthoDB" id="3643233at2759"/>